<evidence type="ECO:0000313" key="1">
    <source>
        <dbReference type="EMBL" id="MBB1521362.1"/>
    </source>
</evidence>
<dbReference type="RefSeq" id="WP_182835296.1">
    <property type="nucleotide sequence ID" value="NZ_JACJFN010000006.1"/>
</dbReference>
<dbReference type="AlphaFoldDB" id="A0A7W4DFL0"/>
<gene>
    <name evidence="1" type="ORF">H3H45_19140</name>
</gene>
<evidence type="ECO:0000313" key="2">
    <source>
        <dbReference type="Proteomes" id="UP000581189"/>
    </source>
</evidence>
<comment type="caution">
    <text evidence="1">The sequence shown here is derived from an EMBL/GenBank/DDBJ whole genome shotgun (WGS) entry which is preliminary data.</text>
</comment>
<dbReference type="EMBL" id="JACJFN010000006">
    <property type="protein sequence ID" value="MBB1521362.1"/>
    <property type="molecule type" value="Genomic_DNA"/>
</dbReference>
<organism evidence="1 2">
    <name type="scientific">Aquipseudomonas guryensis</name>
    <dbReference type="NCBI Taxonomy" id="2759165"/>
    <lineage>
        <taxon>Bacteria</taxon>
        <taxon>Pseudomonadati</taxon>
        <taxon>Pseudomonadota</taxon>
        <taxon>Gammaproteobacteria</taxon>
        <taxon>Pseudomonadales</taxon>
        <taxon>Pseudomonadaceae</taxon>
        <taxon>Aquipseudomonas</taxon>
    </lineage>
</organism>
<reference evidence="1 2" key="1">
    <citation type="submission" date="2020-08" db="EMBL/GenBank/DDBJ databases">
        <authorList>
            <person name="Kim C.M."/>
        </authorList>
    </citation>
    <scope>NUCLEOTIDE SEQUENCE [LARGE SCALE GENOMIC DNA]</scope>
    <source>
        <strain evidence="1 2">SR9</strain>
    </source>
</reference>
<keyword evidence="2" id="KW-1185">Reference proteome</keyword>
<name>A0A7W4DFL0_9GAMM</name>
<proteinExistence type="predicted"/>
<protein>
    <submittedName>
        <fullName evidence="1">Uncharacterized protein</fullName>
    </submittedName>
</protein>
<dbReference type="Proteomes" id="UP000581189">
    <property type="component" value="Unassembled WGS sequence"/>
</dbReference>
<sequence>MSMEAVATRELEFSPKGETARSPLTIEVFKPFQLQPGQVSFNFAPGTSGCRVEFKGLGTSKFNSIFYGADLLQALQLAADIDPILRRINKEYELYFLDGESYFE</sequence>
<accession>A0A7W4DFL0</accession>